<dbReference type="PANTHER" id="PTHR21838">
    <property type="entry name" value="COILED-COIL DOMAIN-CONTAINING PROTEIN 137"/>
    <property type="match status" value="1"/>
</dbReference>
<feature type="region of interest" description="Disordered" evidence="2">
    <location>
        <begin position="1"/>
        <end position="43"/>
    </location>
</feature>
<evidence type="ECO:0000256" key="2">
    <source>
        <dbReference type="SAM" id="MobiDB-lite"/>
    </source>
</evidence>
<dbReference type="InterPro" id="IPR026680">
    <property type="entry name" value="CCDC137"/>
</dbReference>
<feature type="coiled-coil region" evidence="1">
    <location>
        <begin position="155"/>
        <end position="208"/>
    </location>
</feature>
<dbReference type="WBParaSite" id="PTRK_0000659400.1">
    <property type="protein sequence ID" value="PTRK_0000659400.1"/>
    <property type="gene ID" value="PTRK_0000659400"/>
</dbReference>
<organism evidence="3 4">
    <name type="scientific">Parastrongyloides trichosuri</name>
    <name type="common">Possum-specific nematode worm</name>
    <dbReference type="NCBI Taxonomy" id="131310"/>
    <lineage>
        <taxon>Eukaryota</taxon>
        <taxon>Metazoa</taxon>
        <taxon>Ecdysozoa</taxon>
        <taxon>Nematoda</taxon>
        <taxon>Chromadorea</taxon>
        <taxon>Rhabditida</taxon>
        <taxon>Tylenchina</taxon>
        <taxon>Panagrolaimomorpha</taxon>
        <taxon>Strongyloidoidea</taxon>
        <taxon>Strongyloididae</taxon>
        <taxon>Parastrongyloides</taxon>
    </lineage>
</organism>
<evidence type="ECO:0000313" key="3">
    <source>
        <dbReference type="Proteomes" id="UP000038045"/>
    </source>
</evidence>
<accession>A0A0N4ZFR5</accession>
<dbReference type="AlphaFoldDB" id="A0A0N4ZFR5"/>
<dbReference type="Proteomes" id="UP000038045">
    <property type="component" value="Unplaced"/>
</dbReference>
<feature type="compositionally biased region" description="Basic residues" evidence="2">
    <location>
        <begin position="24"/>
        <end position="39"/>
    </location>
</feature>
<evidence type="ECO:0000313" key="4">
    <source>
        <dbReference type="WBParaSite" id="PTRK_0000659400.1"/>
    </source>
</evidence>
<proteinExistence type="predicted"/>
<evidence type="ECO:0000256" key="1">
    <source>
        <dbReference type="SAM" id="Coils"/>
    </source>
</evidence>
<feature type="compositionally biased region" description="Basic residues" evidence="2">
    <location>
        <begin position="1"/>
        <end position="15"/>
    </location>
</feature>
<sequence>MSKVKKFANHIRKAKRNGEADRRGPKRGPIGKKTKKSKMRAADPFNVAARQAKLHDLNKINKPISETELDVQKVPRSIREILKAKEKIKEQKEMMKQNKDKKVISKITEVTEKLGFKKKRYEDDSQLIRRVVIETNQAVEEQAILAKYGLAGRSQKELDKDMKEYKEKQQKKKETKKMLHERRIANIKAKEEKELKEKEAAKERRRRAKFGDIETDDQKNVEMTSKEFKVKKFVKEAPKSRFEINPWEKNEKITSKQRRKMLKESDKEIREKEAKVFKKDNIKFGEVANEPPKFSVKLLRKLK</sequence>
<dbReference type="STRING" id="131310.A0A0N4ZFR5"/>
<keyword evidence="3" id="KW-1185">Reference proteome</keyword>
<protein>
    <submittedName>
        <fullName evidence="4">Uncharacterized protein</fullName>
    </submittedName>
</protein>
<dbReference type="PANTHER" id="PTHR21838:SF2">
    <property type="entry name" value="COILED-COIL DOMAIN-CONTAINING PROTEIN 137"/>
    <property type="match status" value="1"/>
</dbReference>
<dbReference type="GO" id="GO:0005634">
    <property type="term" value="C:nucleus"/>
    <property type="evidence" value="ECO:0007669"/>
    <property type="project" value="TreeGrafter"/>
</dbReference>
<name>A0A0N4ZFR5_PARTI</name>
<reference evidence="4" key="1">
    <citation type="submission" date="2017-02" db="UniProtKB">
        <authorList>
            <consortium name="WormBaseParasite"/>
        </authorList>
    </citation>
    <scope>IDENTIFICATION</scope>
</reference>
<keyword evidence="1" id="KW-0175">Coiled coil</keyword>